<name>A0ABM8H7E2_9MICO</name>
<protein>
    <recommendedName>
        <fullName evidence="1">ABC transporter domain-containing protein</fullName>
    </recommendedName>
</protein>
<dbReference type="Gene3D" id="3.40.50.300">
    <property type="entry name" value="P-loop containing nucleotide triphosphate hydrolases"/>
    <property type="match status" value="1"/>
</dbReference>
<evidence type="ECO:0000259" key="1">
    <source>
        <dbReference type="Pfam" id="PF00005"/>
    </source>
</evidence>
<dbReference type="InterPro" id="IPR027417">
    <property type="entry name" value="P-loop_NTPase"/>
</dbReference>
<dbReference type="PANTHER" id="PTHR24220">
    <property type="entry name" value="IMPORT ATP-BINDING PROTEIN"/>
    <property type="match status" value="1"/>
</dbReference>
<accession>A0ABM8H7E2</accession>
<gene>
    <name evidence="2" type="ORF">GCM10025872_04000</name>
</gene>
<feature type="domain" description="ABC transporter" evidence="1">
    <location>
        <begin position="10"/>
        <end position="62"/>
    </location>
</feature>
<reference evidence="3" key="1">
    <citation type="journal article" date="2019" name="Int. J. Syst. Evol. Microbiol.">
        <title>The Global Catalogue of Microorganisms (GCM) 10K type strain sequencing project: providing services to taxonomists for standard genome sequencing and annotation.</title>
        <authorList>
            <consortium name="The Broad Institute Genomics Platform"/>
            <consortium name="The Broad Institute Genome Sequencing Center for Infectious Disease"/>
            <person name="Wu L."/>
            <person name="Ma J."/>
        </authorList>
    </citation>
    <scope>NUCLEOTIDE SEQUENCE [LARGE SCALE GENOMIC DNA]</scope>
    <source>
        <strain evidence="3">NBRC 110608</strain>
    </source>
</reference>
<keyword evidence="3" id="KW-1185">Reference proteome</keyword>
<dbReference type="EMBL" id="AP027735">
    <property type="protein sequence ID" value="BDZ56743.1"/>
    <property type="molecule type" value="Genomic_DNA"/>
</dbReference>
<dbReference type="Proteomes" id="UP001321421">
    <property type="component" value="Chromosome"/>
</dbReference>
<dbReference type="InterPro" id="IPR015854">
    <property type="entry name" value="ABC_transpr_LolD-like"/>
</dbReference>
<evidence type="ECO:0000313" key="2">
    <source>
        <dbReference type="EMBL" id="BDZ56743.1"/>
    </source>
</evidence>
<evidence type="ECO:0000313" key="3">
    <source>
        <dbReference type="Proteomes" id="UP001321421"/>
    </source>
</evidence>
<dbReference type="Pfam" id="PF00005">
    <property type="entry name" value="ABC_tran"/>
    <property type="match status" value="1"/>
</dbReference>
<dbReference type="InterPro" id="IPR003439">
    <property type="entry name" value="ABC_transporter-like_ATP-bd"/>
</dbReference>
<dbReference type="SUPFAM" id="SSF52540">
    <property type="entry name" value="P-loop containing nucleoside triphosphate hydrolases"/>
    <property type="match status" value="1"/>
</dbReference>
<organism evidence="2 3">
    <name type="scientific">Barrientosiimonas endolithica</name>
    <dbReference type="NCBI Taxonomy" id="1535208"/>
    <lineage>
        <taxon>Bacteria</taxon>
        <taxon>Bacillati</taxon>
        <taxon>Actinomycetota</taxon>
        <taxon>Actinomycetes</taxon>
        <taxon>Micrococcales</taxon>
        <taxon>Dermacoccaceae</taxon>
        <taxon>Barrientosiimonas</taxon>
    </lineage>
</organism>
<sequence>MAAGADGRAARQAAERALEEVGLGEAMGQLVEELSGGQQQRVAIARAVAHPATCLLADEPTSALDAGNRRRMLQLLHEQSRAGRAVVVTTNDPESLEGVADEIVDLDAG</sequence>
<proteinExistence type="predicted"/>